<feature type="transmembrane region" description="Helical" evidence="2">
    <location>
        <begin position="37"/>
        <end position="57"/>
    </location>
</feature>
<accession>A0A9P4IKE2</accession>
<gene>
    <name evidence="3" type="ORF">NA57DRAFT_53262</name>
</gene>
<evidence type="ECO:0000313" key="3">
    <source>
        <dbReference type="EMBL" id="KAF2101287.1"/>
    </source>
</evidence>
<feature type="region of interest" description="Disordered" evidence="1">
    <location>
        <begin position="161"/>
        <end position="251"/>
    </location>
</feature>
<reference evidence="3" key="1">
    <citation type="journal article" date="2020" name="Stud. Mycol.">
        <title>101 Dothideomycetes genomes: a test case for predicting lifestyles and emergence of pathogens.</title>
        <authorList>
            <person name="Haridas S."/>
            <person name="Albert R."/>
            <person name="Binder M."/>
            <person name="Bloem J."/>
            <person name="Labutti K."/>
            <person name="Salamov A."/>
            <person name="Andreopoulos B."/>
            <person name="Baker S."/>
            <person name="Barry K."/>
            <person name="Bills G."/>
            <person name="Bluhm B."/>
            <person name="Cannon C."/>
            <person name="Castanera R."/>
            <person name="Culley D."/>
            <person name="Daum C."/>
            <person name="Ezra D."/>
            <person name="Gonzalez J."/>
            <person name="Henrissat B."/>
            <person name="Kuo A."/>
            <person name="Liang C."/>
            <person name="Lipzen A."/>
            <person name="Lutzoni F."/>
            <person name="Magnuson J."/>
            <person name="Mondo S."/>
            <person name="Nolan M."/>
            <person name="Ohm R."/>
            <person name="Pangilinan J."/>
            <person name="Park H.-J."/>
            <person name="Ramirez L."/>
            <person name="Alfaro M."/>
            <person name="Sun H."/>
            <person name="Tritt A."/>
            <person name="Yoshinaga Y."/>
            <person name="Zwiers L.-H."/>
            <person name="Turgeon B."/>
            <person name="Goodwin S."/>
            <person name="Spatafora J."/>
            <person name="Crous P."/>
            <person name="Grigoriev I."/>
        </authorList>
    </citation>
    <scope>NUCLEOTIDE SEQUENCE</scope>
    <source>
        <strain evidence="3">CBS 133067</strain>
    </source>
</reference>
<keyword evidence="2" id="KW-0472">Membrane</keyword>
<evidence type="ECO:0000313" key="4">
    <source>
        <dbReference type="Proteomes" id="UP000799772"/>
    </source>
</evidence>
<comment type="caution">
    <text evidence="3">The sequence shown here is derived from an EMBL/GenBank/DDBJ whole genome shotgun (WGS) entry which is preliminary data.</text>
</comment>
<evidence type="ECO:0000256" key="1">
    <source>
        <dbReference type="SAM" id="MobiDB-lite"/>
    </source>
</evidence>
<keyword evidence="4" id="KW-1185">Reference proteome</keyword>
<dbReference type="AlphaFoldDB" id="A0A9P4IKE2"/>
<sequence>MFNPIYLLGPLVILIVSIPLALFAVITTSLAVTALTVRVSIVYIELGIAVAQSWLFSKSHKNSPQTKPVMLRNPASPQRHRRQRHSAASSTASSQDLTIPQKAPAKSDSWASLVGTSVENRDYEGVGGWRLTGDGEDDELWIGMNSRLELPAAVGERQFRHRRSLTGTSQRFNWSPEMRMSPVQSRARTPSVTADQGPEYFDFPPQGRKTEGSSTMKPREGPRRKSLSGSSTSSASSGRASRTTIKQTSFG</sequence>
<evidence type="ECO:0000256" key="2">
    <source>
        <dbReference type="SAM" id="Phobius"/>
    </source>
</evidence>
<feature type="compositionally biased region" description="Polar residues" evidence="1">
    <location>
        <begin position="182"/>
        <end position="194"/>
    </location>
</feature>
<keyword evidence="2" id="KW-1133">Transmembrane helix</keyword>
<feature type="compositionally biased region" description="Low complexity" evidence="1">
    <location>
        <begin position="228"/>
        <end position="243"/>
    </location>
</feature>
<organism evidence="3 4">
    <name type="scientific">Rhizodiscina lignyota</name>
    <dbReference type="NCBI Taxonomy" id="1504668"/>
    <lineage>
        <taxon>Eukaryota</taxon>
        <taxon>Fungi</taxon>
        <taxon>Dikarya</taxon>
        <taxon>Ascomycota</taxon>
        <taxon>Pezizomycotina</taxon>
        <taxon>Dothideomycetes</taxon>
        <taxon>Pleosporomycetidae</taxon>
        <taxon>Aulographales</taxon>
        <taxon>Rhizodiscinaceae</taxon>
        <taxon>Rhizodiscina</taxon>
    </lineage>
</organism>
<name>A0A9P4IKE2_9PEZI</name>
<proteinExistence type="predicted"/>
<dbReference type="Proteomes" id="UP000799772">
    <property type="component" value="Unassembled WGS sequence"/>
</dbReference>
<keyword evidence="2" id="KW-0812">Transmembrane</keyword>
<feature type="region of interest" description="Disordered" evidence="1">
    <location>
        <begin position="60"/>
        <end position="111"/>
    </location>
</feature>
<protein>
    <submittedName>
        <fullName evidence="3">Uncharacterized protein</fullName>
    </submittedName>
</protein>
<dbReference type="OrthoDB" id="4492972at2759"/>
<dbReference type="EMBL" id="ML978123">
    <property type="protein sequence ID" value="KAF2101287.1"/>
    <property type="molecule type" value="Genomic_DNA"/>
</dbReference>
<feature type="transmembrane region" description="Helical" evidence="2">
    <location>
        <begin position="7"/>
        <end position="31"/>
    </location>
</feature>